<organism evidence="2 3">
    <name type="scientific">Labedaea rhizosphaerae</name>
    <dbReference type="NCBI Taxonomy" id="598644"/>
    <lineage>
        <taxon>Bacteria</taxon>
        <taxon>Bacillati</taxon>
        <taxon>Actinomycetota</taxon>
        <taxon>Actinomycetes</taxon>
        <taxon>Pseudonocardiales</taxon>
        <taxon>Pseudonocardiaceae</taxon>
        <taxon>Labedaea</taxon>
    </lineage>
</organism>
<evidence type="ECO:0000259" key="1">
    <source>
        <dbReference type="Pfam" id="PF00501"/>
    </source>
</evidence>
<keyword evidence="3" id="KW-1185">Reference proteome</keyword>
<evidence type="ECO:0000313" key="2">
    <source>
        <dbReference type="EMBL" id="TDQ04409.1"/>
    </source>
</evidence>
<dbReference type="GO" id="GO:0016874">
    <property type="term" value="F:ligase activity"/>
    <property type="evidence" value="ECO:0007669"/>
    <property type="project" value="UniProtKB-KW"/>
</dbReference>
<protein>
    <submittedName>
        <fullName evidence="2">Acyl-CoA synthetase (AMP-forming)/AMP-acid ligase II</fullName>
    </submittedName>
</protein>
<dbReference type="InterPro" id="IPR000873">
    <property type="entry name" value="AMP-dep_synth/lig_dom"/>
</dbReference>
<dbReference type="AlphaFoldDB" id="A0A4R6SK16"/>
<dbReference type="Proteomes" id="UP000295444">
    <property type="component" value="Unassembled WGS sequence"/>
</dbReference>
<comment type="caution">
    <text evidence="2">The sequence shown here is derived from an EMBL/GenBank/DDBJ whole genome shotgun (WGS) entry which is preliminary data.</text>
</comment>
<dbReference type="GO" id="GO:0043041">
    <property type="term" value="P:amino acid activation for nonribosomal peptide biosynthetic process"/>
    <property type="evidence" value="ECO:0007669"/>
    <property type="project" value="TreeGrafter"/>
</dbReference>
<feature type="domain" description="AMP-dependent synthetase/ligase" evidence="1">
    <location>
        <begin position="14"/>
        <end position="362"/>
    </location>
</feature>
<dbReference type="Gene3D" id="3.40.50.12780">
    <property type="entry name" value="N-terminal domain of ligase-like"/>
    <property type="match status" value="1"/>
</dbReference>
<proteinExistence type="predicted"/>
<dbReference type="Pfam" id="PF00501">
    <property type="entry name" value="AMP-binding"/>
    <property type="match status" value="1"/>
</dbReference>
<dbReference type="GO" id="GO:0031177">
    <property type="term" value="F:phosphopantetheine binding"/>
    <property type="evidence" value="ECO:0007669"/>
    <property type="project" value="TreeGrafter"/>
</dbReference>
<name>A0A4R6SK16_LABRH</name>
<dbReference type="PANTHER" id="PTHR45527:SF1">
    <property type="entry name" value="FATTY ACID SYNTHASE"/>
    <property type="match status" value="1"/>
</dbReference>
<evidence type="ECO:0000313" key="3">
    <source>
        <dbReference type="Proteomes" id="UP000295444"/>
    </source>
</evidence>
<accession>A0A4R6SK16</accession>
<dbReference type="GO" id="GO:0005737">
    <property type="term" value="C:cytoplasm"/>
    <property type="evidence" value="ECO:0007669"/>
    <property type="project" value="TreeGrafter"/>
</dbReference>
<dbReference type="InterPro" id="IPR045851">
    <property type="entry name" value="AMP-bd_C_sf"/>
</dbReference>
<sequence length="502" mass="53874">MVALASTFVHSLLDEAVAEAPDAVAVRDSVTAVTYRELAEASEAFAVWLDARGLRRGDRLVVQLPSRIELVALVHGCSRRGVILVPLNPAMKEFHIKSVLGNAEPAMVLTTGPALDVFSGLTDVPVHDMAEVWSLVQNLVGQRIPAPAELSVDDVAFLIYTSGSTAAPKAVICPHAQVSFASRSLQADLGYGPEDVVFCRFPLSWDYGLYKILLTALGRSEIVLAGEESDLVLLRRMRETGATIVPIVPSLAAMIAALAKRDSADLPPVRMFSNTGAALPEATIDALREAFPKAQVVRQFGQTECKRISIVPPQEDGLRPNSVGRPLQGTEVAILDPDGNEVPVGEVGEITVTGPHVMPGYWRNPEVTAKTFRQDRLGGNGLRLHTGDYGSVDADGYLYFEGRRDDMFKRKGIRISTVEIEAAAADIPGVRGACAVPPNGPRDLAIFAETELAPHDVIKELAKRLEPAKVPSICKVVDVMPLSLHGKNARKELAAMLDGAPA</sequence>
<dbReference type="Gene3D" id="3.30.300.30">
    <property type="match status" value="1"/>
</dbReference>
<gene>
    <name evidence="2" type="ORF">EV186_101361</name>
</gene>
<dbReference type="GO" id="GO:0044550">
    <property type="term" value="P:secondary metabolite biosynthetic process"/>
    <property type="evidence" value="ECO:0007669"/>
    <property type="project" value="TreeGrafter"/>
</dbReference>
<dbReference type="EMBL" id="SNXZ01000001">
    <property type="protein sequence ID" value="TDQ04409.1"/>
    <property type="molecule type" value="Genomic_DNA"/>
</dbReference>
<keyword evidence="2" id="KW-0436">Ligase</keyword>
<dbReference type="PANTHER" id="PTHR45527">
    <property type="entry name" value="NONRIBOSOMAL PEPTIDE SYNTHETASE"/>
    <property type="match status" value="1"/>
</dbReference>
<dbReference type="SUPFAM" id="SSF56801">
    <property type="entry name" value="Acetyl-CoA synthetase-like"/>
    <property type="match status" value="1"/>
</dbReference>
<dbReference type="InterPro" id="IPR042099">
    <property type="entry name" value="ANL_N_sf"/>
</dbReference>
<reference evidence="2 3" key="1">
    <citation type="submission" date="2019-03" db="EMBL/GenBank/DDBJ databases">
        <title>Genomic Encyclopedia of Type Strains, Phase IV (KMG-IV): sequencing the most valuable type-strain genomes for metagenomic binning, comparative biology and taxonomic classification.</title>
        <authorList>
            <person name="Goeker M."/>
        </authorList>
    </citation>
    <scope>NUCLEOTIDE SEQUENCE [LARGE SCALE GENOMIC DNA]</scope>
    <source>
        <strain evidence="2 3">DSM 45361</strain>
    </source>
</reference>